<dbReference type="SUPFAM" id="SSF143422">
    <property type="entry name" value="Transposase IS200-like"/>
    <property type="match status" value="1"/>
</dbReference>
<name>A0A450VU44_9GAMM</name>
<dbReference type="Pfam" id="PF01797">
    <property type="entry name" value="Y1_Tnp"/>
    <property type="match status" value="1"/>
</dbReference>
<sequence>MKDYSRGRHTVFYHQYHLVWITKYRYRVMNHEVKKRVRKLVAQVAEEIGVNTLPPKGGSFGERLKPALQAQARKDYRPRRLKNLLNRLHESYRQYRISGSQYRLL</sequence>
<evidence type="ECO:0000313" key="2">
    <source>
        <dbReference type="EMBL" id="VFK04869.1"/>
    </source>
</evidence>
<reference evidence="4" key="1">
    <citation type="submission" date="2019-02" db="EMBL/GenBank/DDBJ databases">
        <authorList>
            <person name="Gruber-Vodicka R. H."/>
            <person name="Seah K. B. B."/>
        </authorList>
    </citation>
    <scope>NUCLEOTIDE SEQUENCE</scope>
    <source>
        <strain evidence="4">BECK_SA2B12</strain>
        <strain evidence="3">BECK_SA2B15</strain>
        <strain evidence="2">BECK_SA2B20</strain>
    </source>
</reference>
<proteinExistence type="predicted"/>
<dbReference type="GO" id="GO:0004803">
    <property type="term" value="F:transposase activity"/>
    <property type="evidence" value="ECO:0007669"/>
    <property type="project" value="InterPro"/>
</dbReference>
<gene>
    <name evidence="3" type="ORF">BECKH772A_GA0070896_106531</name>
    <name evidence="2" type="ORF">BECKH772B_GA0070898_104993</name>
    <name evidence="4" type="ORF">BECKH772C_GA0070978_105003</name>
</gene>
<dbReference type="InterPro" id="IPR002686">
    <property type="entry name" value="Transposase_17"/>
</dbReference>
<dbReference type="EMBL" id="CAADFG010000653">
    <property type="protein sequence ID" value="VFK06572.1"/>
    <property type="molecule type" value="Genomic_DNA"/>
</dbReference>
<dbReference type="AlphaFoldDB" id="A0A450VU44"/>
<dbReference type="EMBL" id="CAADFJ010000500">
    <property type="protein sequence ID" value="VFK08287.1"/>
    <property type="molecule type" value="Genomic_DNA"/>
</dbReference>
<feature type="domain" description="Transposase IS200-like" evidence="1">
    <location>
        <begin position="11"/>
        <end position="51"/>
    </location>
</feature>
<dbReference type="InterPro" id="IPR036515">
    <property type="entry name" value="Transposase_17_sf"/>
</dbReference>
<dbReference type="GO" id="GO:0006313">
    <property type="term" value="P:DNA transposition"/>
    <property type="evidence" value="ECO:0007669"/>
    <property type="project" value="InterPro"/>
</dbReference>
<evidence type="ECO:0000259" key="1">
    <source>
        <dbReference type="Pfam" id="PF01797"/>
    </source>
</evidence>
<accession>A0A450VU44</accession>
<protein>
    <submittedName>
        <fullName evidence="4">Transposase IS200 like</fullName>
    </submittedName>
</protein>
<evidence type="ECO:0000313" key="3">
    <source>
        <dbReference type="EMBL" id="VFK06572.1"/>
    </source>
</evidence>
<evidence type="ECO:0000313" key="4">
    <source>
        <dbReference type="EMBL" id="VFK08287.1"/>
    </source>
</evidence>
<dbReference type="GO" id="GO:0003677">
    <property type="term" value="F:DNA binding"/>
    <property type="evidence" value="ECO:0007669"/>
    <property type="project" value="InterPro"/>
</dbReference>
<organism evidence="4">
    <name type="scientific">Candidatus Kentrum eta</name>
    <dbReference type="NCBI Taxonomy" id="2126337"/>
    <lineage>
        <taxon>Bacteria</taxon>
        <taxon>Pseudomonadati</taxon>
        <taxon>Pseudomonadota</taxon>
        <taxon>Gammaproteobacteria</taxon>
        <taxon>Candidatus Kentrum</taxon>
    </lineage>
</organism>
<dbReference type="EMBL" id="CAADFI010000499">
    <property type="protein sequence ID" value="VFK04869.1"/>
    <property type="molecule type" value="Genomic_DNA"/>
</dbReference>
<dbReference type="Gene3D" id="3.30.70.1290">
    <property type="entry name" value="Transposase IS200-like"/>
    <property type="match status" value="1"/>
</dbReference>